<name>A0ACC0U3C0_9AGAM</name>
<keyword evidence="2" id="KW-1185">Reference proteome</keyword>
<gene>
    <name evidence="1" type="ORF">F5148DRAFT_307820</name>
</gene>
<evidence type="ECO:0000313" key="2">
    <source>
        <dbReference type="Proteomes" id="UP001207468"/>
    </source>
</evidence>
<sequence length="135" mass="15715">MQFLPVWCSRLLMMGAYPVLPVWGSRLLMMGAYPVLPVWGSRLLMMGAYPVLPVWCSRLLMMGPYHFCRRSQQRMPQSLKRRAHLGDREGWANDGTMPMARESNGKNSGSTHFRYEWDCRLKMKVVEVDEVTEKM</sequence>
<evidence type="ECO:0000313" key="1">
    <source>
        <dbReference type="EMBL" id="KAI9459314.1"/>
    </source>
</evidence>
<accession>A0ACC0U3C0</accession>
<dbReference type="Proteomes" id="UP001207468">
    <property type="component" value="Unassembled WGS sequence"/>
</dbReference>
<protein>
    <submittedName>
        <fullName evidence="1">Uncharacterized protein</fullName>
    </submittedName>
</protein>
<comment type="caution">
    <text evidence="1">The sequence shown here is derived from an EMBL/GenBank/DDBJ whole genome shotgun (WGS) entry which is preliminary data.</text>
</comment>
<reference evidence="1" key="1">
    <citation type="submission" date="2021-03" db="EMBL/GenBank/DDBJ databases">
        <title>Evolutionary priming and transition to the ectomycorrhizal habit in an iconic lineage of mushroom-forming fungi: is preadaptation a requirement?</title>
        <authorList>
            <consortium name="DOE Joint Genome Institute"/>
            <person name="Looney B.P."/>
            <person name="Miyauchi S."/>
            <person name="Morin E."/>
            <person name="Drula E."/>
            <person name="Courty P.E."/>
            <person name="Chicoki N."/>
            <person name="Fauchery L."/>
            <person name="Kohler A."/>
            <person name="Kuo A."/>
            <person name="LaButti K."/>
            <person name="Pangilinan J."/>
            <person name="Lipzen A."/>
            <person name="Riley R."/>
            <person name="Andreopoulos W."/>
            <person name="He G."/>
            <person name="Johnson J."/>
            <person name="Barry K.W."/>
            <person name="Grigoriev I.V."/>
            <person name="Nagy L."/>
            <person name="Hibbett D."/>
            <person name="Henrissat B."/>
            <person name="Matheny P.B."/>
            <person name="Labbe J."/>
            <person name="Martin A.F."/>
        </authorList>
    </citation>
    <scope>NUCLEOTIDE SEQUENCE</scope>
    <source>
        <strain evidence="1">BPL698</strain>
    </source>
</reference>
<organism evidence="1 2">
    <name type="scientific">Russula earlei</name>
    <dbReference type="NCBI Taxonomy" id="71964"/>
    <lineage>
        <taxon>Eukaryota</taxon>
        <taxon>Fungi</taxon>
        <taxon>Dikarya</taxon>
        <taxon>Basidiomycota</taxon>
        <taxon>Agaricomycotina</taxon>
        <taxon>Agaricomycetes</taxon>
        <taxon>Russulales</taxon>
        <taxon>Russulaceae</taxon>
        <taxon>Russula</taxon>
    </lineage>
</organism>
<proteinExistence type="predicted"/>
<dbReference type="EMBL" id="JAGFNK010000201">
    <property type="protein sequence ID" value="KAI9459314.1"/>
    <property type="molecule type" value="Genomic_DNA"/>
</dbReference>